<dbReference type="InterPro" id="IPR036397">
    <property type="entry name" value="RNaseH_sf"/>
</dbReference>
<keyword evidence="2" id="KW-1185">Reference proteome</keyword>
<dbReference type="PANTHER" id="PTHR47326">
    <property type="entry name" value="TRANSPOSABLE ELEMENT TC3 TRANSPOSASE-LIKE PROTEIN"/>
    <property type="match status" value="1"/>
</dbReference>
<accession>E2BFV0</accession>
<proteinExistence type="predicted"/>
<sequence length="71" mass="8418">VRAYLNERYRERWIGPRGPVAWPARSADLTPSNFYLWGYLKDIVFTKEPTTRDKMMERIRGACQSIVRDVL</sequence>
<dbReference type="InParanoid" id="E2BFV0"/>
<dbReference type="STRING" id="610380.E2BFV0"/>
<evidence type="ECO:0000313" key="2">
    <source>
        <dbReference type="Proteomes" id="UP000008237"/>
    </source>
</evidence>
<dbReference type="AlphaFoldDB" id="E2BFV0"/>
<dbReference type="Proteomes" id="UP000008237">
    <property type="component" value="Unassembled WGS sequence"/>
</dbReference>
<reference evidence="1 2" key="1">
    <citation type="journal article" date="2010" name="Science">
        <title>Genomic comparison of the ants Camponotus floridanus and Harpegnathos saltator.</title>
        <authorList>
            <person name="Bonasio R."/>
            <person name="Zhang G."/>
            <person name="Ye C."/>
            <person name="Mutti N.S."/>
            <person name="Fang X."/>
            <person name="Qin N."/>
            <person name="Donahue G."/>
            <person name="Yang P."/>
            <person name="Li Q."/>
            <person name="Li C."/>
            <person name="Zhang P."/>
            <person name="Huang Z."/>
            <person name="Berger S.L."/>
            <person name="Reinberg D."/>
            <person name="Wang J."/>
            <person name="Liebig J."/>
        </authorList>
    </citation>
    <scope>NUCLEOTIDE SEQUENCE [LARGE SCALE GENOMIC DNA]</scope>
    <source>
        <strain evidence="1 2">R22 G/1</strain>
    </source>
</reference>
<organism evidence="2">
    <name type="scientific">Harpegnathos saltator</name>
    <name type="common">Jerdon's jumping ant</name>
    <dbReference type="NCBI Taxonomy" id="610380"/>
    <lineage>
        <taxon>Eukaryota</taxon>
        <taxon>Metazoa</taxon>
        <taxon>Ecdysozoa</taxon>
        <taxon>Arthropoda</taxon>
        <taxon>Hexapoda</taxon>
        <taxon>Insecta</taxon>
        <taxon>Pterygota</taxon>
        <taxon>Neoptera</taxon>
        <taxon>Endopterygota</taxon>
        <taxon>Hymenoptera</taxon>
        <taxon>Apocrita</taxon>
        <taxon>Aculeata</taxon>
        <taxon>Formicoidea</taxon>
        <taxon>Formicidae</taxon>
        <taxon>Ponerinae</taxon>
        <taxon>Ponerini</taxon>
        <taxon>Harpegnathos</taxon>
    </lineage>
</organism>
<dbReference type="GO" id="GO:0003676">
    <property type="term" value="F:nucleic acid binding"/>
    <property type="evidence" value="ECO:0007669"/>
    <property type="project" value="InterPro"/>
</dbReference>
<feature type="non-terminal residue" evidence="1">
    <location>
        <position position="1"/>
    </location>
</feature>
<evidence type="ECO:0000313" key="1">
    <source>
        <dbReference type="EMBL" id="EFN85432.1"/>
    </source>
</evidence>
<feature type="non-terminal residue" evidence="1">
    <location>
        <position position="71"/>
    </location>
</feature>
<gene>
    <name evidence="1" type="ORF">EAI_17227</name>
</gene>
<protein>
    <recommendedName>
        <fullName evidence="3">Transposable element Tc3 transposase</fullName>
    </recommendedName>
</protein>
<name>E2BFV0_HARSA</name>
<evidence type="ECO:0008006" key="3">
    <source>
        <dbReference type="Google" id="ProtNLM"/>
    </source>
</evidence>
<dbReference type="EMBL" id="GL448077">
    <property type="protein sequence ID" value="EFN85432.1"/>
    <property type="molecule type" value="Genomic_DNA"/>
</dbReference>
<dbReference type="OMA" id="KMMERIR"/>
<dbReference type="PANTHER" id="PTHR47326:SF1">
    <property type="entry name" value="HTH PSQ-TYPE DOMAIN-CONTAINING PROTEIN"/>
    <property type="match status" value="1"/>
</dbReference>
<dbReference type="Gene3D" id="3.30.420.10">
    <property type="entry name" value="Ribonuclease H-like superfamily/Ribonuclease H"/>
    <property type="match status" value="1"/>
</dbReference>